<dbReference type="InterPro" id="IPR013324">
    <property type="entry name" value="RNA_pol_sigma_r3/r4-like"/>
</dbReference>
<sequence length="222" mass="25385">MSIFGEFHFPADAFVLHRTLEQTSDLVVEFERIVVDEERLAPYIWVRTSEPSAFEERAIKDPCVEALERLDAFGTDSLYRVDWAADTSPLVDLVTDVDAVVLEASADRDHWELRIRFDDREQVVRFQRDCDQRDITFLLQRLYSPSEPMTGGQHGLTDKQQEALVVAWEVGYFDSPRDVTLEDVAAELGITRQSLSQRLRRAHYSLIGNTLIITPPTSDGEP</sequence>
<evidence type="ECO:0000313" key="6">
    <source>
        <dbReference type="Proteomes" id="UP000281431"/>
    </source>
</evidence>
<protein>
    <submittedName>
        <fullName evidence="5">Bacterio-opsin activator</fullName>
    </submittedName>
</protein>
<gene>
    <name evidence="5" type="ORF">EA472_21375</name>
</gene>
<keyword evidence="6" id="KW-1185">Reference proteome</keyword>
<evidence type="ECO:0000259" key="3">
    <source>
        <dbReference type="Pfam" id="PF04967"/>
    </source>
</evidence>
<feature type="domain" description="HTH bat-type" evidence="3">
    <location>
        <begin position="156"/>
        <end position="207"/>
    </location>
</feature>
<evidence type="ECO:0000256" key="1">
    <source>
        <dbReference type="ARBA" id="ARBA00023015"/>
    </source>
</evidence>
<evidence type="ECO:0000259" key="4">
    <source>
        <dbReference type="Pfam" id="PF15915"/>
    </source>
</evidence>
<feature type="domain" description="Bacterioopsin transcriptional activator GAF and HTH associated" evidence="4">
    <location>
        <begin position="6"/>
        <end position="133"/>
    </location>
</feature>
<dbReference type="Pfam" id="PF04967">
    <property type="entry name" value="HTH_10"/>
    <property type="match status" value="1"/>
</dbReference>
<dbReference type="Pfam" id="PF15915">
    <property type="entry name" value="BAT"/>
    <property type="match status" value="1"/>
</dbReference>
<accession>A0A3N6NAJ5</accession>
<keyword evidence="1" id="KW-0805">Transcription regulation</keyword>
<dbReference type="InterPro" id="IPR007050">
    <property type="entry name" value="HTH_bacterioopsin"/>
</dbReference>
<dbReference type="PANTHER" id="PTHR34236">
    <property type="entry name" value="DIMETHYL SULFOXIDE REDUCTASE TRANSCRIPTIONAL ACTIVATOR"/>
    <property type="match status" value="1"/>
</dbReference>
<comment type="caution">
    <text evidence="5">The sequence shown here is derived from an EMBL/GenBank/DDBJ whole genome shotgun (WGS) entry which is preliminary data.</text>
</comment>
<dbReference type="Proteomes" id="UP000281431">
    <property type="component" value="Unassembled WGS sequence"/>
</dbReference>
<dbReference type="EMBL" id="REFZ01000031">
    <property type="protein sequence ID" value="RQG95652.1"/>
    <property type="molecule type" value="Genomic_DNA"/>
</dbReference>
<dbReference type="OrthoDB" id="202021at2157"/>
<dbReference type="AlphaFoldDB" id="A0A3N6NAJ5"/>
<dbReference type="SUPFAM" id="SSF88659">
    <property type="entry name" value="Sigma3 and sigma4 domains of RNA polymerase sigma factors"/>
    <property type="match status" value="1"/>
</dbReference>
<name>A0A3N6NAJ5_NATCH</name>
<dbReference type="PANTHER" id="PTHR34236:SF1">
    <property type="entry name" value="DIMETHYL SULFOXIDE REDUCTASE TRANSCRIPTIONAL ACTIVATOR"/>
    <property type="match status" value="1"/>
</dbReference>
<organism evidence="5 6">
    <name type="scientific">Natrarchaeobius chitinivorans</name>
    <dbReference type="NCBI Taxonomy" id="1679083"/>
    <lineage>
        <taxon>Archaea</taxon>
        <taxon>Methanobacteriati</taxon>
        <taxon>Methanobacteriota</taxon>
        <taxon>Stenosarchaea group</taxon>
        <taxon>Halobacteria</taxon>
        <taxon>Halobacteriales</taxon>
        <taxon>Natrialbaceae</taxon>
        <taxon>Natrarchaeobius</taxon>
    </lineage>
</organism>
<dbReference type="InterPro" id="IPR031803">
    <property type="entry name" value="BAT_GAF/HTH-assoc"/>
</dbReference>
<proteinExistence type="predicted"/>
<evidence type="ECO:0000256" key="2">
    <source>
        <dbReference type="ARBA" id="ARBA00023163"/>
    </source>
</evidence>
<evidence type="ECO:0000313" key="5">
    <source>
        <dbReference type="EMBL" id="RQG95652.1"/>
    </source>
</evidence>
<keyword evidence="2" id="KW-0804">Transcription</keyword>
<reference evidence="5 6" key="1">
    <citation type="submission" date="2018-10" db="EMBL/GenBank/DDBJ databases">
        <title>Natrarchaeobius chitinivorans gen. nov., sp. nov., and Natrarchaeobius haloalkaliphilus sp. nov., alkaliphilic, chitin-utilizing haloarchaea from hypersaline alkaline lakes.</title>
        <authorList>
            <person name="Sorokin D.Y."/>
            <person name="Elcheninov A.G."/>
            <person name="Kostrikina N.A."/>
            <person name="Bale N.J."/>
            <person name="Sinninghe Damste J.S."/>
            <person name="Khijniak T.V."/>
            <person name="Kublanov I.V."/>
            <person name="Toshchakov S.V."/>
        </authorList>
    </citation>
    <scope>NUCLEOTIDE SEQUENCE [LARGE SCALE GENOMIC DNA]</scope>
    <source>
        <strain evidence="5 6">AArcht7</strain>
    </source>
</reference>